<comment type="caution">
    <text evidence="1">The sequence shown here is derived from an EMBL/GenBank/DDBJ whole genome shotgun (WGS) entry which is preliminary data.</text>
</comment>
<dbReference type="EMBL" id="JACIDC010000004">
    <property type="protein sequence ID" value="MBB4039821.1"/>
    <property type="molecule type" value="Genomic_DNA"/>
</dbReference>
<reference evidence="1 2" key="1">
    <citation type="submission" date="2020-08" db="EMBL/GenBank/DDBJ databases">
        <title>Genomic Encyclopedia of Type Strains, Phase IV (KMG-IV): sequencing the most valuable type-strain genomes for metagenomic binning, comparative biology and taxonomic classification.</title>
        <authorList>
            <person name="Goeker M."/>
        </authorList>
    </citation>
    <scope>NUCLEOTIDE SEQUENCE [LARGE SCALE GENOMIC DNA]</scope>
    <source>
        <strain evidence="1 2">DSM 15743</strain>
    </source>
</reference>
<protein>
    <submittedName>
        <fullName evidence="1">Uncharacterized protein</fullName>
    </submittedName>
</protein>
<sequence length="92" mass="9905">MFRVTTLAIQAEGHGRELAICEDKVATGVVAIDEHAQGLERYGEGGMASLVVSFEYRCTRVGSVCVAWSSYAVAAVFKSCNVRHMFAFTSGP</sequence>
<accession>A0A7W6IES6</accession>
<dbReference type="AlphaFoldDB" id="A0A7W6IES6"/>
<proteinExistence type="predicted"/>
<evidence type="ECO:0000313" key="2">
    <source>
        <dbReference type="Proteomes" id="UP000519439"/>
    </source>
</evidence>
<gene>
    <name evidence="1" type="ORF">GGR34_001468</name>
</gene>
<evidence type="ECO:0000313" key="1">
    <source>
        <dbReference type="EMBL" id="MBB4039821.1"/>
    </source>
</evidence>
<keyword evidence="2" id="KW-1185">Reference proteome</keyword>
<dbReference type="Proteomes" id="UP000519439">
    <property type="component" value="Unassembled WGS sequence"/>
</dbReference>
<name>A0A7W6IES6_9HYPH</name>
<organism evidence="1 2">
    <name type="scientific">Microvirga flocculans</name>
    <dbReference type="NCBI Taxonomy" id="217168"/>
    <lineage>
        <taxon>Bacteria</taxon>
        <taxon>Pseudomonadati</taxon>
        <taxon>Pseudomonadota</taxon>
        <taxon>Alphaproteobacteria</taxon>
        <taxon>Hyphomicrobiales</taxon>
        <taxon>Methylobacteriaceae</taxon>
        <taxon>Microvirga</taxon>
    </lineage>
</organism>